<feature type="region of interest" description="Disordered" evidence="1">
    <location>
        <begin position="85"/>
        <end position="105"/>
    </location>
</feature>
<evidence type="ECO:0000313" key="3">
    <source>
        <dbReference type="EMBL" id="GHO96858.1"/>
    </source>
</evidence>
<dbReference type="Proteomes" id="UP000597444">
    <property type="component" value="Unassembled WGS sequence"/>
</dbReference>
<comment type="caution">
    <text evidence="3">The sequence shown here is derived from an EMBL/GenBank/DDBJ whole genome shotgun (WGS) entry which is preliminary data.</text>
</comment>
<evidence type="ECO:0000313" key="4">
    <source>
        <dbReference type="Proteomes" id="UP000597444"/>
    </source>
</evidence>
<accession>A0A8J3IMP5</accession>
<dbReference type="InterPro" id="IPR025497">
    <property type="entry name" value="PatA-like_N"/>
</dbReference>
<reference evidence="3" key="1">
    <citation type="submission" date="2020-10" db="EMBL/GenBank/DDBJ databases">
        <title>Taxonomic study of unclassified bacteria belonging to the class Ktedonobacteria.</title>
        <authorList>
            <person name="Yabe S."/>
            <person name="Wang C.M."/>
            <person name="Zheng Y."/>
            <person name="Sakai Y."/>
            <person name="Cavaletti L."/>
            <person name="Monciardini P."/>
            <person name="Donadio S."/>
        </authorList>
    </citation>
    <scope>NUCLEOTIDE SEQUENCE</scope>
    <source>
        <strain evidence="3">ID150040</strain>
    </source>
</reference>
<gene>
    <name evidence="3" type="ORF">KSF_069060</name>
</gene>
<dbReference type="AlphaFoldDB" id="A0A8J3IMP5"/>
<keyword evidence="4" id="KW-1185">Reference proteome</keyword>
<dbReference type="Pfam" id="PF14332">
    <property type="entry name" value="DUF4388"/>
    <property type="match status" value="1"/>
</dbReference>
<dbReference type="EMBL" id="BNJK01000001">
    <property type="protein sequence ID" value="GHO96858.1"/>
    <property type="molecule type" value="Genomic_DNA"/>
</dbReference>
<name>A0A8J3IMP5_9CHLR</name>
<organism evidence="3 4">
    <name type="scientific">Reticulibacter mediterranei</name>
    <dbReference type="NCBI Taxonomy" id="2778369"/>
    <lineage>
        <taxon>Bacteria</taxon>
        <taxon>Bacillati</taxon>
        <taxon>Chloroflexota</taxon>
        <taxon>Ktedonobacteria</taxon>
        <taxon>Ktedonobacterales</taxon>
        <taxon>Reticulibacteraceae</taxon>
        <taxon>Reticulibacter</taxon>
    </lineage>
</organism>
<evidence type="ECO:0000256" key="1">
    <source>
        <dbReference type="SAM" id="MobiDB-lite"/>
    </source>
</evidence>
<evidence type="ECO:0000259" key="2">
    <source>
        <dbReference type="Pfam" id="PF14332"/>
    </source>
</evidence>
<feature type="compositionally biased region" description="Polar residues" evidence="1">
    <location>
        <begin position="85"/>
        <end position="102"/>
    </location>
</feature>
<dbReference type="RefSeq" id="WP_220207451.1">
    <property type="nucleotide sequence ID" value="NZ_BNJK01000001.1"/>
</dbReference>
<proteinExistence type="predicted"/>
<protein>
    <recommendedName>
        <fullName evidence="2">PatA-like N-terminal domain-containing protein</fullName>
    </recommendedName>
</protein>
<feature type="domain" description="PatA-like N-terminal" evidence="2">
    <location>
        <begin position="14"/>
        <end position="81"/>
    </location>
</feature>
<sequence>MSMSQRRGTTTDNLNNVIQVIQLGRKTGVLTVERGHEATLEVGEITFVYGQITHAHIGELDGQIAVNVLCSWGLCRFLFTPSGSERSTGPIPSQPHASSRTTAPLKEIHTNISPPIPESRDYLSSDHTGIGQPRPFRTEQVDDALVLLEQAGLSRPHRHLLLLIDGQRTPLELVRLTGRPLEEIQRLLYDLERIGVISQ</sequence>